<dbReference type="Proteomes" id="UP000198546">
    <property type="component" value="Chromosome i"/>
</dbReference>
<keyword evidence="2" id="KW-1185">Reference proteome</keyword>
<evidence type="ECO:0000313" key="1">
    <source>
        <dbReference type="EMBL" id="SDD65607.1"/>
    </source>
</evidence>
<proteinExistence type="predicted"/>
<dbReference type="STRING" id="675864.SAMN04489747_1452"/>
<protein>
    <submittedName>
        <fullName evidence="1">Uncharacterized protein</fullName>
    </submittedName>
</protein>
<accession>A0A1G6WK57</accession>
<dbReference type="RefSeq" id="WP_090591960.1">
    <property type="nucleotide sequence ID" value="NZ_LT629688.1"/>
</dbReference>
<dbReference type="EMBL" id="LT629688">
    <property type="protein sequence ID" value="SDD65607.1"/>
    <property type="molecule type" value="Genomic_DNA"/>
</dbReference>
<reference evidence="1 2" key="1">
    <citation type="submission" date="2016-10" db="EMBL/GenBank/DDBJ databases">
        <authorList>
            <person name="de Groot N.N."/>
        </authorList>
    </citation>
    <scope>NUCLEOTIDE SEQUENCE [LARGE SCALE GENOMIC DNA]</scope>
    <source>
        <strain evidence="1 2">MON 2.2</strain>
    </source>
</reference>
<evidence type="ECO:0000313" key="2">
    <source>
        <dbReference type="Proteomes" id="UP000198546"/>
    </source>
</evidence>
<dbReference type="AlphaFoldDB" id="A0A1G6WK57"/>
<organism evidence="1 2">
    <name type="scientific">Auraticoccus monumenti</name>
    <dbReference type="NCBI Taxonomy" id="675864"/>
    <lineage>
        <taxon>Bacteria</taxon>
        <taxon>Bacillati</taxon>
        <taxon>Actinomycetota</taxon>
        <taxon>Actinomycetes</taxon>
        <taxon>Propionibacteriales</taxon>
        <taxon>Propionibacteriaceae</taxon>
        <taxon>Auraticoccus</taxon>
    </lineage>
</organism>
<sequence length="90" mass="9683">MTGPAAGLDPVQLHYRALVLQCSHPGSVDEPNELVMALWTDDHTAVVAGMTRAEREDLWADLEALAERLDPWITHQAKPTQPAAANGTAA</sequence>
<name>A0A1G6WK57_9ACTN</name>
<gene>
    <name evidence="1" type="ORF">SAMN04489747_1452</name>
</gene>